<dbReference type="GO" id="GO:0005886">
    <property type="term" value="C:plasma membrane"/>
    <property type="evidence" value="ECO:0007669"/>
    <property type="project" value="TreeGrafter"/>
</dbReference>
<feature type="domain" description="4'-phosphopantetheinyl transferase" evidence="3">
    <location>
        <begin position="102"/>
        <end position="179"/>
    </location>
</feature>
<dbReference type="InterPro" id="IPR003542">
    <property type="entry name" value="Enbac_synth_compD-like"/>
</dbReference>
<feature type="binding site" evidence="1">
    <location>
        <position position="150"/>
    </location>
    <ligand>
        <name>CoA</name>
        <dbReference type="ChEBI" id="CHEBI:57287"/>
    </ligand>
</feature>
<feature type="binding site" evidence="2">
    <location>
        <position position="105"/>
    </location>
    <ligand>
        <name>Mg(2+)</name>
        <dbReference type="ChEBI" id="CHEBI:18420"/>
    </ligand>
</feature>
<dbReference type="Pfam" id="PF01648">
    <property type="entry name" value="ACPS"/>
    <property type="match status" value="1"/>
</dbReference>
<dbReference type="InterPro" id="IPR041354">
    <property type="entry name" value="4PPT_N"/>
</dbReference>
<keyword evidence="6" id="KW-1185">Reference proteome</keyword>
<organism evidence="5 6">
    <name type="scientific">Micromonospora rifamycinica</name>
    <dbReference type="NCBI Taxonomy" id="291594"/>
    <lineage>
        <taxon>Bacteria</taxon>
        <taxon>Bacillati</taxon>
        <taxon>Actinomycetota</taxon>
        <taxon>Actinomycetes</taxon>
        <taxon>Micromonosporales</taxon>
        <taxon>Micromonosporaceae</taxon>
        <taxon>Micromonospora</taxon>
    </lineage>
</organism>
<feature type="binding site" evidence="1">
    <location>
        <position position="47"/>
    </location>
    <ligand>
        <name>CoA</name>
        <dbReference type="ChEBI" id="CHEBI:57287"/>
    </ligand>
</feature>
<feature type="binding site" evidence="1">
    <location>
        <position position="164"/>
    </location>
    <ligand>
        <name>CoA</name>
        <dbReference type="ChEBI" id="CHEBI:57287"/>
    </ligand>
</feature>
<evidence type="ECO:0000313" key="6">
    <source>
        <dbReference type="Proteomes" id="UP000198226"/>
    </source>
</evidence>
<keyword evidence="2" id="KW-0460">Magnesium</keyword>
<protein>
    <submittedName>
        <fullName evidence="5">4'-phosphopantetheinyl transferase EntD (Siderophore biosynthesis)</fullName>
    </submittedName>
</protein>
<dbReference type="GO" id="GO:0009239">
    <property type="term" value="P:enterobactin biosynthetic process"/>
    <property type="evidence" value="ECO:0007669"/>
    <property type="project" value="InterPro"/>
</dbReference>
<gene>
    <name evidence="5" type="ORF">GA0070623_1840</name>
</gene>
<accession>A0A120F827</accession>
<dbReference type="PANTHER" id="PTHR38096:SF1">
    <property type="entry name" value="ENTEROBACTIN SYNTHASE COMPONENT D"/>
    <property type="match status" value="1"/>
</dbReference>
<feature type="binding site" evidence="2">
    <location>
        <position position="107"/>
    </location>
    <ligand>
        <name>Mg(2+)</name>
        <dbReference type="ChEBI" id="CHEBI:18420"/>
    </ligand>
</feature>
<dbReference type="SUPFAM" id="SSF56214">
    <property type="entry name" value="4'-phosphopantetheinyl transferase"/>
    <property type="match status" value="1"/>
</dbReference>
<dbReference type="EMBL" id="LT607752">
    <property type="protein sequence ID" value="SCG50715.1"/>
    <property type="molecule type" value="Genomic_DNA"/>
</dbReference>
<evidence type="ECO:0000313" key="5">
    <source>
        <dbReference type="EMBL" id="SCG50715.1"/>
    </source>
</evidence>
<evidence type="ECO:0000259" key="3">
    <source>
        <dbReference type="Pfam" id="PF01648"/>
    </source>
</evidence>
<evidence type="ECO:0000259" key="4">
    <source>
        <dbReference type="Pfam" id="PF17837"/>
    </source>
</evidence>
<dbReference type="GO" id="GO:0008897">
    <property type="term" value="F:holo-[acyl-carrier-protein] synthase activity"/>
    <property type="evidence" value="ECO:0007669"/>
    <property type="project" value="InterPro"/>
</dbReference>
<feature type="domain" description="4'-phosphopantetheinyl transferase N-terminal" evidence="4">
    <location>
        <begin position="27"/>
        <end position="94"/>
    </location>
</feature>
<keyword evidence="5" id="KW-0808">Transferase</keyword>
<reference evidence="6" key="1">
    <citation type="submission" date="2016-06" db="EMBL/GenBank/DDBJ databases">
        <authorList>
            <person name="Varghese N."/>
            <person name="Submissions Spin"/>
        </authorList>
    </citation>
    <scope>NUCLEOTIDE SEQUENCE [LARGE SCALE GENOMIC DNA]</scope>
    <source>
        <strain evidence="6">DSM 44983</strain>
    </source>
</reference>
<feature type="binding site" evidence="2">
    <location>
        <position position="106"/>
    </location>
    <ligand>
        <name>Mg(2+)</name>
        <dbReference type="ChEBI" id="CHEBI:18420"/>
    </ligand>
</feature>
<evidence type="ECO:0000256" key="2">
    <source>
        <dbReference type="PIRSR" id="PIRSR603542-2"/>
    </source>
</evidence>
<dbReference type="PANTHER" id="PTHR38096">
    <property type="entry name" value="ENTEROBACTIN SYNTHASE COMPONENT D"/>
    <property type="match status" value="1"/>
</dbReference>
<dbReference type="OrthoDB" id="8210607at2"/>
<feature type="binding site" evidence="1">
    <location>
        <position position="39"/>
    </location>
    <ligand>
        <name>CoA</name>
        <dbReference type="ChEBI" id="CHEBI:57287"/>
    </ligand>
</feature>
<dbReference type="Gene3D" id="3.90.470.20">
    <property type="entry name" value="4'-phosphopantetheinyl transferase domain"/>
    <property type="match status" value="1"/>
</dbReference>
<dbReference type="GO" id="GO:0009366">
    <property type="term" value="C:enterobactin synthetase complex"/>
    <property type="evidence" value="ECO:0007669"/>
    <property type="project" value="InterPro"/>
</dbReference>
<evidence type="ECO:0000256" key="1">
    <source>
        <dbReference type="PIRSR" id="PIRSR603542-1"/>
    </source>
</evidence>
<feature type="binding site" evidence="1">
    <location>
        <begin position="83"/>
        <end position="84"/>
    </location>
    <ligand>
        <name>CoA</name>
        <dbReference type="ChEBI" id="CHEBI:57287"/>
    </ligand>
</feature>
<dbReference type="InterPro" id="IPR037143">
    <property type="entry name" value="4-PPantetheinyl_Trfase_dom_sf"/>
</dbReference>
<comment type="cofactor">
    <cofactor evidence="2">
        <name>Mg(2+)</name>
        <dbReference type="ChEBI" id="CHEBI:18420"/>
    </cofactor>
</comment>
<name>A0A120F827_9ACTN</name>
<dbReference type="Pfam" id="PF17837">
    <property type="entry name" value="4PPT_N"/>
    <property type="match status" value="1"/>
</dbReference>
<dbReference type="PRINTS" id="PR01399">
    <property type="entry name" value="ENTSNTHTASED"/>
</dbReference>
<dbReference type="GO" id="GO:0000287">
    <property type="term" value="F:magnesium ion binding"/>
    <property type="evidence" value="ECO:0007669"/>
    <property type="project" value="InterPro"/>
</dbReference>
<sequence length="212" mass="22803">MIEQLVPTGAVAVEAFDDTDTEPLHPEEAALVARAVEKRRREFTTARTCAHRALRALGQPPAPVLTGDRGAPVWPAGVVGSLTHCDGYRAAVVARRDDVETIGIDAEPDAPLPDGVLDAIALPDERAMVRRLTADAPGPHWDRLLFSAKEALYKAWFPVTGVFLGFDEARITLHPADRTFTARVLVPGRGRDFGGCYLHDAGLTLAVVAVPN</sequence>
<proteinExistence type="predicted"/>
<dbReference type="AlphaFoldDB" id="A0A120F827"/>
<keyword evidence="2" id="KW-0479">Metal-binding</keyword>
<dbReference type="RefSeq" id="WP_067311717.1">
    <property type="nucleotide sequence ID" value="NZ_LT607752.1"/>
</dbReference>
<dbReference type="InterPro" id="IPR008278">
    <property type="entry name" value="4-PPantetheinyl_Trfase_dom"/>
</dbReference>
<dbReference type="Proteomes" id="UP000198226">
    <property type="component" value="Chromosome I"/>
</dbReference>
<feature type="binding site" evidence="1">
    <location>
        <position position="154"/>
    </location>
    <ligand>
        <name>CoA</name>
        <dbReference type="ChEBI" id="CHEBI:57287"/>
    </ligand>
</feature>
<feature type="binding site" evidence="1">
    <location>
        <position position="105"/>
    </location>
    <ligand>
        <name>CoA</name>
        <dbReference type="ChEBI" id="CHEBI:57287"/>
    </ligand>
</feature>